<dbReference type="GO" id="GO:0051205">
    <property type="term" value="P:protein insertion into membrane"/>
    <property type="evidence" value="ECO:0007669"/>
    <property type="project" value="TreeGrafter"/>
</dbReference>
<dbReference type="NCBIfam" id="TIGR03592">
    <property type="entry name" value="yidC_oxa1_cterm"/>
    <property type="match status" value="1"/>
</dbReference>
<dbReference type="EnsemblProtists" id="EKX34476">
    <property type="protein sequence ID" value="EKX34476"/>
    <property type="gene ID" value="GUITHDRAFT_90472"/>
</dbReference>
<dbReference type="OrthoDB" id="2148490at2759"/>
<sequence length="328" mass="35106">MMLLRSLVLAATAVAVHSFAPPLAAQASLRRLSPPSQHLPLTGMKKARGSSTRVQAVMMPGTEAASFLSLLHLADPSHLPADVAASTAALQDAMQLLSDAAAAAAETTEDKPGVFGSFVNLIVTCLTALHTAFKSAGIPGAWGYAIATFTIFVKAVTYPLNFKQMSSTIALQQLQPKVKAIQSRYANDPQTQNEKIAELYRTENVNPLAGCLPTLIQIPVFIGLYRSVLQLAQKDLLEESFLWIPSLQGPVGEYNAKTGLPIDATAWLFKGWTEGHPALGWDGTLAYLSLPIILVITQTLSQKILQVNKTQDSLPLLSPSALPPLSPF</sequence>
<dbReference type="HOGENOM" id="CLU_848496_0_0_1"/>
<evidence type="ECO:0000256" key="5">
    <source>
        <dbReference type="RuleBase" id="RU003945"/>
    </source>
</evidence>
<keyword evidence="10" id="KW-1185">Reference proteome</keyword>
<evidence type="ECO:0000256" key="1">
    <source>
        <dbReference type="ARBA" id="ARBA00004141"/>
    </source>
</evidence>
<organism evidence="8">
    <name type="scientific">Guillardia theta (strain CCMP2712)</name>
    <name type="common">Cryptophyte</name>
    <dbReference type="NCBI Taxonomy" id="905079"/>
    <lineage>
        <taxon>Eukaryota</taxon>
        <taxon>Cryptophyceae</taxon>
        <taxon>Pyrenomonadales</taxon>
        <taxon>Geminigeraceae</taxon>
        <taxon>Guillardia</taxon>
    </lineage>
</organism>
<reference evidence="9" key="3">
    <citation type="submission" date="2016-03" db="UniProtKB">
        <authorList>
            <consortium name="EnsemblProtists"/>
        </authorList>
    </citation>
    <scope>IDENTIFICATION</scope>
</reference>
<dbReference type="PANTHER" id="PTHR12428">
    <property type="entry name" value="OXA1"/>
    <property type="match status" value="1"/>
</dbReference>
<gene>
    <name evidence="8" type="ORF">GUITHDRAFT_90472</name>
</gene>
<feature type="domain" description="Membrane insertase YidC/Oxa/ALB C-terminal" evidence="7">
    <location>
        <begin position="142"/>
        <end position="309"/>
    </location>
</feature>
<accession>L1IDX8</accession>
<dbReference type="OMA" id="WHDTLCY"/>
<dbReference type="Pfam" id="PF02096">
    <property type="entry name" value="60KD_IMP"/>
    <property type="match status" value="1"/>
</dbReference>
<dbReference type="eggNOG" id="KOG1239">
    <property type="taxonomic scope" value="Eukaryota"/>
</dbReference>
<dbReference type="InterPro" id="IPR047196">
    <property type="entry name" value="YidC_ALB_C"/>
</dbReference>
<dbReference type="PaxDb" id="55529-EKX34476"/>
<dbReference type="GO" id="GO:0032977">
    <property type="term" value="F:membrane insertase activity"/>
    <property type="evidence" value="ECO:0007669"/>
    <property type="project" value="InterPro"/>
</dbReference>
<evidence type="ECO:0000313" key="10">
    <source>
        <dbReference type="Proteomes" id="UP000011087"/>
    </source>
</evidence>
<keyword evidence="2 5" id="KW-0812">Transmembrane</keyword>
<dbReference type="KEGG" id="gtt:GUITHDRAFT_90472"/>
<evidence type="ECO:0000256" key="4">
    <source>
        <dbReference type="ARBA" id="ARBA00023136"/>
    </source>
</evidence>
<protein>
    <recommendedName>
        <fullName evidence="7">Membrane insertase YidC/Oxa/ALB C-terminal domain-containing protein</fullName>
    </recommendedName>
</protein>
<dbReference type="STRING" id="905079.L1IDX8"/>
<keyword evidence="6" id="KW-0732">Signal</keyword>
<dbReference type="GO" id="GO:0016020">
    <property type="term" value="C:membrane"/>
    <property type="evidence" value="ECO:0007669"/>
    <property type="project" value="UniProtKB-SubCell"/>
</dbReference>
<name>L1IDX8_GUITC</name>
<dbReference type="InterPro" id="IPR028055">
    <property type="entry name" value="YidC/Oxa/ALB_C"/>
</dbReference>
<dbReference type="Proteomes" id="UP000011087">
    <property type="component" value="Unassembled WGS sequence"/>
</dbReference>
<dbReference type="AlphaFoldDB" id="L1IDX8"/>
<evidence type="ECO:0000313" key="8">
    <source>
        <dbReference type="EMBL" id="EKX34476.1"/>
    </source>
</evidence>
<evidence type="ECO:0000256" key="3">
    <source>
        <dbReference type="ARBA" id="ARBA00022989"/>
    </source>
</evidence>
<proteinExistence type="inferred from homology"/>
<feature type="chain" id="PRO_5008769913" description="Membrane insertase YidC/Oxa/ALB C-terminal domain-containing protein" evidence="6">
    <location>
        <begin position="19"/>
        <end position="328"/>
    </location>
</feature>
<reference evidence="10" key="2">
    <citation type="submission" date="2012-11" db="EMBL/GenBank/DDBJ databases">
        <authorList>
            <person name="Kuo A."/>
            <person name="Curtis B.A."/>
            <person name="Tanifuji G."/>
            <person name="Burki F."/>
            <person name="Gruber A."/>
            <person name="Irimia M."/>
            <person name="Maruyama S."/>
            <person name="Arias M.C."/>
            <person name="Ball S.G."/>
            <person name="Gile G.H."/>
            <person name="Hirakawa Y."/>
            <person name="Hopkins J.F."/>
            <person name="Rensing S.A."/>
            <person name="Schmutz J."/>
            <person name="Symeonidi A."/>
            <person name="Elias M."/>
            <person name="Eveleigh R.J."/>
            <person name="Herman E.K."/>
            <person name="Klute M.J."/>
            <person name="Nakayama T."/>
            <person name="Obornik M."/>
            <person name="Reyes-Prieto A."/>
            <person name="Armbrust E.V."/>
            <person name="Aves S.J."/>
            <person name="Beiko R.G."/>
            <person name="Coutinho P."/>
            <person name="Dacks J.B."/>
            <person name="Durnford D.G."/>
            <person name="Fast N.M."/>
            <person name="Green B.R."/>
            <person name="Grisdale C."/>
            <person name="Hempe F."/>
            <person name="Henrissat B."/>
            <person name="Hoppner M.P."/>
            <person name="Ishida K.-I."/>
            <person name="Kim E."/>
            <person name="Koreny L."/>
            <person name="Kroth P.G."/>
            <person name="Liu Y."/>
            <person name="Malik S.-B."/>
            <person name="Maier U.G."/>
            <person name="McRose D."/>
            <person name="Mock T."/>
            <person name="Neilson J.A."/>
            <person name="Onodera N.T."/>
            <person name="Poole A.M."/>
            <person name="Pritham E.J."/>
            <person name="Richards T.A."/>
            <person name="Rocap G."/>
            <person name="Roy S.W."/>
            <person name="Sarai C."/>
            <person name="Schaack S."/>
            <person name="Shirato S."/>
            <person name="Slamovits C.H."/>
            <person name="Spencer D.F."/>
            <person name="Suzuki S."/>
            <person name="Worden A.Z."/>
            <person name="Zauner S."/>
            <person name="Barry K."/>
            <person name="Bell C."/>
            <person name="Bharti A.K."/>
            <person name="Crow J.A."/>
            <person name="Grimwood J."/>
            <person name="Kramer R."/>
            <person name="Lindquist E."/>
            <person name="Lucas S."/>
            <person name="Salamov A."/>
            <person name="McFadden G.I."/>
            <person name="Lane C.E."/>
            <person name="Keeling P.J."/>
            <person name="Gray M.W."/>
            <person name="Grigoriev I.V."/>
            <person name="Archibald J.M."/>
        </authorList>
    </citation>
    <scope>NUCLEOTIDE SEQUENCE</scope>
    <source>
        <strain evidence="10">CCMP2712</strain>
    </source>
</reference>
<comment type="similarity">
    <text evidence="5">Belongs to the OXA1/ALB3/YidC family.</text>
</comment>
<comment type="subcellular location">
    <subcellularLocation>
        <location evidence="1 5">Membrane</location>
        <topology evidence="1 5">Multi-pass membrane protein</topology>
    </subcellularLocation>
</comment>
<dbReference type="EMBL" id="JH993108">
    <property type="protein sequence ID" value="EKX34476.1"/>
    <property type="molecule type" value="Genomic_DNA"/>
</dbReference>
<dbReference type="CDD" id="cd20070">
    <property type="entry name" value="5TM_YidC_Alb3"/>
    <property type="match status" value="1"/>
</dbReference>
<keyword evidence="4" id="KW-0472">Membrane</keyword>
<feature type="signal peptide" evidence="6">
    <location>
        <begin position="1"/>
        <end position="18"/>
    </location>
</feature>
<dbReference type="RefSeq" id="XP_005821456.1">
    <property type="nucleotide sequence ID" value="XM_005821399.1"/>
</dbReference>
<dbReference type="InterPro" id="IPR001708">
    <property type="entry name" value="YidC/ALB3/OXA1/COX18"/>
</dbReference>
<reference evidence="8 10" key="1">
    <citation type="journal article" date="2012" name="Nature">
        <title>Algal genomes reveal evolutionary mosaicism and the fate of nucleomorphs.</title>
        <authorList>
            <consortium name="DOE Joint Genome Institute"/>
            <person name="Curtis B.A."/>
            <person name="Tanifuji G."/>
            <person name="Burki F."/>
            <person name="Gruber A."/>
            <person name="Irimia M."/>
            <person name="Maruyama S."/>
            <person name="Arias M.C."/>
            <person name="Ball S.G."/>
            <person name="Gile G.H."/>
            <person name="Hirakawa Y."/>
            <person name="Hopkins J.F."/>
            <person name="Kuo A."/>
            <person name="Rensing S.A."/>
            <person name="Schmutz J."/>
            <person name="Symeonidi A."/>
            <person name="Elias M."/>
            <person name="Eveleigh R.J."/>
            <person name="Herman E.K."/>
            <person name="Klute M.J."/>
            <person name="Nakayama T."/>
            <person name="Obornik M."/>
            <person name="Reyes-Prieto A."/>
            <person name="Armbrust E.V."/>
            <person name="Aves S.J."/>
            <person name="Beiko R.G."/>
            <person name="Coutinho P."/>
            <person name="Dacks J.B."/>
            <person name="Durnford D.G."/>
            <person name="Fast N.M."/>
            <person name="Green B.R."/>
            <person name="Grisdale C.J."/>
            <person name="Hempel F."/>
            <person name="Henrissat B."/>
            <person name="Hoppner M.P."/>
            <person name="Ishida K."/>
            <person name="Kim E."/>
            <person name="Koreny L."/>
            <person name="Kroth P.G."/>
            <person name="Liu Y."/>
            <person name="Malik S.B."/>
            <person name="Maier U.G."/>
            <person name="McRose D."/>
            <person name="Mock T."/>
            <person name="Neilson J.A."/>
            <person name="Onodera N.T."/>
            <person name="Poole A.M."/>
            <person name="Pritham E.J."/>
            <person name="Richards T.A."/>
            <person name="Rocap G."/>
            <person name="Roy S.W."/>
            <person name="Sarai C."/>
            <person name="Schaack S."/>
            <person name="Shirato S."/>
            <person name="Slamovits C.H."/>
            <person name="Spencer D.F."/>
            <person name="Suzuki S."/>
            <person name="Worden A.Z."/>
            <person name="Zauner S."/>
            <person name="Barry K."/>
            <person name="Bell C."/>
            <person name="Bharti A.K."/>
            <person name="Crow J.A."/>
            <person name="Grimwood J."/>
            <person name="Kramer R."/>
            <person name="Lindquist E."/>
            <person name="Lucas S."/>
            <person name="Salamov A."/>
            <person name="McFadden G.I."/>
            <person name="Lane C.E."/>
            <person name="Keeling P.J."/>
            <person name="Gray M.W."/>
            <person name="Grigoriev I.V."/>
            <person name="Archibald J.M."/>
        </authorList>
    </citation>
    <scope>NUCLEOTIDE SEQUENCE</scope>
    <source>
        <strain evidence="8 10">CCMP2712</strain>
    </source>
</reference>
<keyword evidence="3" id="KW-1133">Transmembrane helix</keyword>
<evidence type="ECO:0000313" key="9">
    <source>
        <dbReference type="EnsemblProtists" id="EKX34476"/>
    </source>
</evidence>
<evidence type="ECO:0000259" key="7">
    <source>
        <dbReference type="Pfam" id="PF02096"/>
    </source>
</evidence>
<dbReference type="GeneID" id="17291213"/>
<dbReference type="PANTHER" id="PTHR12428:SF14">
    <property type="entry name" value="ALBINO3-LIKE PROTEIN 1, CHLOROPLASTIC"/>
    <property type="match status" value="1"/>
</dbReference>
<evidence type="ECO:0000256" key="6">
    <source>
        <dbReference type="SAM" id="SignalP"/>
    </source>
</evidence>
<evidence type="ECO:0000256" key="2">
    <source>
        <dbReference type="ARBA" id="ARBA00022692"/>
    </source>
</evidence>